<comment type="similarity">
    <text evidence="11 12">Belongs to the TonB-dependent receptor family.</text>
</comment>
<dbReference type="InterPro" id="IPR039426">
    <property type="entry name" value="TonB-dep_rcpt-like"/>
</dbReference>
<organism evidence="16 17">
    <name type="scientific">Sphingobium jiangsuense</name>
    <dbReference type="NCBI Taxonomy" id="870476"/>
    <lineage>
        <taxon>Bacteria</taxon>
        <taxon>Pseudomonadati</taxon>
        <taxon>Pseudomonadota</taxon>
        <taxon>Alphaproteobacteria</taxon>
        <taxon>Sphingomonadales</taxon>
        <taxon>Sphingomonadaceae</taxon>
        <taxon>Sphingobium</taxon>
    </lineage>
</organism>
<feature type="signal peptide" evidence="13">
    <location>
        <begin position="1"/>
        <end position="23"/>
    </location>
</feature>
<evidence type="ECO:0000256" key="12">
    <source>
        <dbReference type="RuleBase" id="RU003357"/>
    </source>
</evidence>
<evidence type="ECO:0000256" key="1">
    <source>
        <dbReference type="ARBA" id="ARBA00004571"/>
    </source>
</evidence>
<name>A0A7W6BR38_9SPHN</name>
<keyword evidence="8 12" id="KW-0798">TonB box</keyword>
<keyword evidence="16" id="KW-0675">Receptor</keyword>
<evidence type="ECO:0000256" key="8">
    <source>
        <dbReference type="ARBA" id="ARBA00023077"/>
    </source>
</evidence>
<comment type="subcellular location">
    <subcellularLocation>
        <location evidence="1 11">Cell outer membrane</location>
        <topology evidence="1 11">Multi-pass membrane protein</topology>
    </subcellularLocation>
</comment>
<reference evidence="16 17" key="1">
    <citation type="submission" date="2020-08" db="EMBL/GenBank/DDBJ databases">
        <title>Genomic Encyclopedia of Type Strains, Phase IV (KMG-IV): sequencing the most valuable type-strain genomes for metagenomic binning, comparative biology and taxonomic classification.</title>
        <authorList>
            <person name="Goeker M."/>
        </authorList>
    </citation>
    <scope>NUCLEOTIDE SEQUENCE [LARGE SCALE GENOMIC DNA]</scope>
    <source>
        <strain evidence="16 17">DSM 26189</strain>
    </source>
</reference>
<dbReference type="Pfam" id="PF00593">
    <property type="entry name" value="TonB_dep_Rec_b-barrel"/>
    <property type="match status" value="1"/>
</dbReference>
<keyword evidence="5 11" id="KW-0812">Transmembrane</keyword>
<evidence type="ECO:0000256" key="2">
    <source>
        <dbReference type="ARBA" id="ARBA00022448"/>
    </source>
</evidence>
<dbReference type="Gene3D" id="2.40.170.20">
    <property type="entry name" value="TonB-dependent receptor, beta-barrel domain"/>
    <property type="match status" value="1"/>
</dbReference>
<dbReference type="PROSITE" id="PS52016">
    <property type="entry name" value="TONB_DEPENDENT_REC_3"/>
    <property type="match status" value="1"/>
</dbReference>
<comment type="caution">
    <text evidence="16">The sequence shown here is derived from an EMBL/GenBank/DDBJ whole genome shotgun (WGS) entry which is preliminary data.</text>
</comment>
<dbReference type="Proteomes" id="UP000571950">
    <property type="component" value="Unassembled WGS sequence"/>
</dbReference>
<evidence type="ECO:0000259" key="15">
    <source>
        <dbReference type="Pfam" id="PF07715"/>
    </source>
</evidence>
<dbReference type="InterPro" id="IPR000531">
    <property type="entry name" value="Beta-barrel_TonB"/>
</dbReference>
<keyword evidence="3 11" id="KW-1134">Transmembrane beta strand</keyword>
<dbReference type="PANTHER" id="PTHR32552:SF81">
    <property type="entry name" value="TONB-DEPENDENT OUTER MEMBRANE RECEPTOR"/>
    <property type="match status" value="1"/>
</dbReference>
<gene>
    <name evidence="16" type="ORF">GGR43_003996</name>
</gene>
<dbReference type="Pfam" id="PF07715">
    <property type="entry name" value="Plug"/>
    <property type="match status" value="1"/>
</dbReference>
<evidence type="ECO:0000256" key="13">
    <source>
        <dbReference type="SAM" id="SignalP"/>
    </source>
</evidence>
<keyword evidence="6" id="KW-0408">Iron</keyword>
<protein>
    <submittedName>
        <fullName evidence="16">Iron complex outermembrane receptor protein</fullName>
    </submittedName>
</protein>
<evidence type="ECO:0000256" key="6">
    <source>
        <dbReference type="ARBA" id="ARBA00023004"/>
    </source>
</evidence>
<evidence type="ECO:0000256" key="9">
    <source>
        <dbReference type="ARBA" id="ARBA00023136"/>
    </source>
</evidence>
<evidence type="ECO:0000259" key="14">
    <source>
        <dbReference type="Pfam" id="PF00593"/>
    </source>
</evidence>
<dbReference type="SUPFAM" id="SSF56935">
    <property type="entry name" value="Porins"/>
    <property type="match status" value="1"/>
</dbReference>
<evidence type="ECO:0000256" key="5">
    <source>
        <dbReference type="ARBA" id="ARBA00022692"/>
    </source>
</evidence>
<dbReference type="GO" id="GO:0009279">
    <property type="term" value="C:cell outer membrane"/>
    <property type="evidence" value="ECO:0007669"/>
    <property type="project" value="UniProtKB-SubCell"/>
</dbReference>
<dbReference type="GO" id="GO:0006826">
    <property type="term" value="P:iron ion transport"/>
    <property type="evidence" value="ECO:0007669"/>
    <property type="project" value="UniProtKB-KW"/>
</dbReference>
<keyword evidence="10 11" id="KW-0998">Cell outer membrane</keyword>
<dbReference type="InterPro" id="IPR012910">
    <property type="entry name" value="Plug_dom"/>
</dbReference>
<dbReference type="RefSeq" id="WP_188073541.1">
    <property type="nucleotide sequence ID" value="NZ_BSPS01000011.1"/>
</dbReference>
<accession>A0A7W6BR38</accession>
<proteinExistence type="inferred from homology"/>
<sequence length="792" mass="84977">MRRFLMTSTVLFACGATPAAALAQGQPASAEQGAEADTTIGLRDIIVTAQRRVESAQRAAVAIDVVGGSDLVGSGVTQASNLGTVVPALTIQQVGPANAAFIRGVGNFSVVVTNDSAVAFNYDGVYLGRINATSGTFFDLDRVEVLKGPQGTLYGRNATAGVINILPTQPKLGEFSGYGTLTVGNYDLVIAEAAANVPVGDQSALRVSGIVTHRDGYLRDGTSDDRTQALRVQFKAEPAPGLTIRLAGDYTHLGGIGQGFSYISRYNATTVTPSGVPLADGMLTPAAQAFYRSLGAGQAGQVRSTRDAFPRPFQNSNFYGINGEITWDTGSGVLTVIPAARWNRLRTLSGAGGFPVNQRQHDRQYSTEARFSGKAGMFDYTLGAFYFNENVELYQSTLTFGSNISFFTPTTQKTESYAPFARLTANLTPQLRLVGGVRYTHDKRKLNSTNVALAFNCAVPFTCANAILPVSTLTPGDQPFPIPTANGQTIPGPAAGTTITRTEVSFRDTASYSKTTWRGAVEFDIAPASLLYASVETGFRSGGFNTSVGFERFEPEYLTAYTLGSKNRFFDNRVQLNLEAFYWRYRNQQVAHPGFDKGIPPRANSITENIGRSTIKGFEVDARVMATETTLLSGSVQYLDTVNKQFTYISSSLLQARTGCATAPVTPPTTPPTTSVNCAGFPAFAAPKWTVNLGAEQTIPMGAYKLVVGADTQYKTERYLGFEYQPEQLQPSSWTSNAQISFGPSDDSWSLSAFVRNIENDRLLVAPIAFAGVLVAYTTPPRTFGIRGTAKF</sequence>
<keyword evidence="13" id="KW-0732">Signal</keyword>
<evidence type="ECO:0000256" key="7">
    <source>
        <dbReference type="ARBA" id="ARBA00023065"/>
    </source>
</evidence>
<dbReference type="InterPro" id="IPR036942">
    <property type="entry name" value="Beta-barrel_TonB_sf"/>
</dbReference>
<dbReference type="PANTHER" id="PTHR32552">
    <property type="entry name" value="FERRICHROME IRON RECEPTOR-RELATED"/>
    <property type="match status" value="1"/>
</dbReference>
<feature type="domain" description="TonB-dependent receptor plug" evidence="15">
    <location>
        <begin position="57"/>
        <end position="162"/>
    </location>
</feature>
<keyword evidence="17" id="KW-1185">Reference proteome</keyword>
<evidence type="ECO:0000256" key="4">
    <source>
        <dbReference type="ARBA" id="ARBA00022496"/>
    </source>
</evidence>
<evidence type="ECO:0000313" key="17">
    <source>
        <dbReference type="Proteomes" id="UP000571950"/>
    </source>
</evidence>
<evidence type="ECO:0000256" key="10">
    <source>
        <dbReference type="ARBA" id="ARBA00023237"/>
    </source>
</evidence>
<feature type="domain" description="TonB-dependent receptor-like beta-barrel" evidence="14">
    <location>
        <begin position="292"/>
        <end position="758"/>
    </location>
</feature>
<dbReference type="AlphaFoldDB" id="A0A7W6BR38"/>
<keyword evidence="2 11" id="KW-0813">Transport</keyword>
<keyword evidence="9 11" id="KW-0472">Membrane</keyword>
<keyword evidence="4" id="KW-0410">Iron transport</keyword>
<evidence type="ECO:0000256" key="3">
    <source>
        <dbReference type="ARBA" id="ARBA00022452"/>
    </source>
</evidence>
<evidence type="ECO:0000313" key="16">
    <source>
        <dbReference type="EMBL" id="MBB3928252.1"/>
    </source>
</evidence>
<dbReference type="EMBL" id="JACIDT010000021">
    <property type="protein sequence ID" value="MBB3928252.1"/>
    <property type="molecule type" value="Genomic_DNA"/>
</dbReference>
<feature type="chain" id="PRO_5031027748" evidence="13">
    <location>
        <begin position="24"/>
        <end position="792"/>
    </location>
</feature>
<keyword evidence="7" id="KW-0406">Ion transport</keyword>
<evidence type="ECO:0000256" key="11">
    <source>
        <dbReference type="PROSITE-ProRule" id="PRU01360"/>
    </source>
</evidence>